<dbReference type="InterPro" id="IPR020040">
    <property type="entry name" value="Ribosomal_uL6_a/b-dom"/>
</dbReference>
<dbReference type="GO" id="GO:0019843">
    <property type="term" value="F:rRNA binding"/>
    <property type="evidence" value="ECO:0007669"/>
    <property type="project" value="InterPro"/>
</dbReference>
<dbReference type="InterPro" id="IPR036789">
    <property type="entry name" value="Ribosomal_uL6-like_a/b-dom_sf"/>
</dbReference>
<evidence type="ECO:0000256" key="3">
    <source>
        <dbReference type="ARBA" id="ARBA00023274"/>
    </source>
</evidence>
<dbReference type="Gene3D" id="3.90.930.12">
    <property type="entry name" value="Ribosomal protein L6, alpha-beta domain"/>
    <property type="match status" value="2"/>
</dbReference>
<evidence type="ECO:0000256" key="1">
    <source>
        <dbReference type="ARBA" id="ARBA00009356"/>
    </source>
</evidence>
<dbReference type="AlphaFoldDB" id="A0A7D8UX69"/>
<organism evidence="5 6">
    <name type="scientific">Vanrija humicola</name>
    <name type="common">Yeast</name>
    <name type="synonym">Cryptococcus humicola</name>
    <dbReference type="NCBI Taxonomy" id="5417"/>
    <lineage>
        <taxon>Eukaryota</taxon>
        <taxon>Fungi</taxon>
        <taxon>Dikarya</taxon>
        <taxon>Basidiomycota</taxon>
        <taxon>Agaricomycotina</taxon>
        <taxon>Tremellomycetes</taxon>
        <taxon>Trichosporonales</taxon>
        <taxon>Trichosporonaceae</taxon>
        <taxon>Vanrija</taxon>
    </lineage>
</organism>
<gene>
    <name evidence="5" type="ORF">VHUM_03325</name>
</gene>
<keyword evidence="2" id="KW-0689">Ribosomal protein</keyword>
<dbReference type="PANTHER" id="PTHR11655:SF16">
    <property type="entry name" value="60S RIBOSOMAL PROTEIN L9"/>
    <property type="match status" value="1"/>
</dbReference>
<evidence type="ECO:0000259" key="4">
    <source>
        <dbReference type="Pfam" id="PF00347"/>
    </source>
</evidence>
<dbReference type="Pfam" id="PF00347">
    <property type="entry name" value="Ribosomal_L6"/>
    <property type="match status" value="2"/>
</dbReference>
<dbReference type="FunFam" id="3.90.930.12:FF:000003">
    <property type="entry name" value="60S ribosomal protein L9"/>
    <property type="match status" value="1"/>
</dbReference>
<dbReference type="SUPFAM" id="SSF56053">
    <property type="entry name" value="Ribosomal protein L6"/>
    <property type="match status" value="2"/>
</dbReference>
<proteinExistence type="inferred from homology"/>
<evidence type="ECO:0000313" key="6">
    <source>
        <dbReference type="Proteomes" id="UP000473826"/>
    </source>
</evidence>
<dbReference type="Proteomes" id="UP000473826">
    <property type="component" value="Unassembled WGS sequence"/>
</dbReference>
<sequence length="187" mass="20579">MKDLSSVETLAIPADVTVKVKARTITVTGPRGTLTKNVGHVAMDIQIVGPKVTFTVWHGGRKHVACLRTIKSLVENMITGVTKGFLYKMKLVYAHFPINAIPAADGQSIQIRNFLGEKIVRDCAMLEGVKVSLSDVKDELIIQGNDIENVSQSAASITDKTRVKEKDIRKFLDGVYISERTNVVQEE</sequence>
<dbReference type="GO" id="GO:0022625">
    <property type="term" value="C:cytosolic large ribosomal subunit"/>
    <property type="evidence" value="ECO:0007669"/>
    <property type="project" value="TreeGrafter"/>
</dbReference>
<dbReference type="GO" id="GO:0002181">
    <property type="term" value="P:cytoplasmic translation"/>
    <property type="evidence" value="ECO:0007669"/>
    <property type="project" value="TreeGrafter"/>
</dbReference>
<dbReference type="InterPro" id="IPR000702">
    <property type="entry name" value="Ribosomal_uL6-like"/>
</dbReference>
<evidence type="ECO:0000256" key="2">
    <source>
        <dbReference type="ARBA" id="ARBA00022980"/>
    </source>
</evidence>
<keyword evidence="6" id="KW-1185">Reference proteome</keyword>
<dbReference type="GO" id="GO:0003735">
    <property type="term" value="F:structural constituent of ribosome"/>
    <property type="evidence" value="ECO:0007669"/>
    <property type="project" value="InterPro"/>
</dbReference>
<comment type="caution">
    <text evidence="5">The sequence shown here is derived from an EMBL/GenBank/DDBJ whole genome shotgun (WGS) entry which is preliminary data.</text>
</comment>
<dbReference type="OrthoDB" id="10252633at2759"/>
<name>A0A7D8UX69_VANHU</name>
<protein>
    <recommendedName>
        <fullName evidence="4">Large ribosomal subunit protein uL6 alpha-beta domain-containing protein</fullName>
    </recommendedName>
</protein>
<dbReference type="PANTHER" id="PTHR11655">
    <property type="entry name" value="60S/50S RIBOSOMAL PROTEIN L6/L9"/>
    <property type="match status" value="1"/>
</dbReference>
<dbReference type="FunFam" id="3.90.930.12:FF:000004">
    <property type="entry name" value="60S ribosomal protein L9"/>
    <property type="match status" value="1"/>
</dbReference>
<feature type="domain" description="Large ribosomal subunit protein uL6 alpha-beta" evidence="4">
    <location>
        <begin position="12"/>
        <end position="84"/>
    </location>
</feature>
<keyword evidence="3" id="KW-0687">Ribonucleoprotein</keyword>
<evidence type="ECO:0000313" key="5">
    <source>
        <dbReference type="EMBL" id="TXT07155.1"/>
    </source>
</evidence>
<dbReference type="PIRSF" id="PIRSF002162">
    <property type="entry name" value="Ribosomal_L6"/>
    <property type="match status" value="1"/>
</dbReference>
<dbReference type="EMBL" id="QKWK01000009">
    <property type="protein sequence ID" value="TXT07155.1"/>
    <property type="molecule type" value="Genomic_DNA"/>
</dbReference>
<feature type="domain" description="Large ribosomal subunit protein uL6 alpha-beta" evidence="4">
    <location>
        <begin position="105"/>
        <end position="174"/>
    </location>
</feature>
<comment type="similarity">
    <text evidence="1">Belongs to the universal ribosomal protein uL6 family.</text>
</comment>
<reference evidence="5 6" key="1">
    <citation type="journal article" date="2019" name="PLoS Genet.">
        <title>Convergent evolution of linked mating-type loci in basidiomycete fungi.</title>
        <authorList>
            <person name="Sun S."/>
            <person name="Coelho M.A."/>
            <person name="Heitman J."/>
            <person name="Nowrousian M."/>
        </authorList>
    </citation>
    <scope>NUCLEOTIDE SEQUENCE [LARGE SCALE GENOMIC DNA]</scope>
    <source>
        <strain evidence="5 6">CBS 4282</strain>
    </source>
</reference>
<accession>A0A7D8UX69</accession>